<dbReference type="EC" id="3.2.1.51" evidence="2"/>
<evidence type="ECO:0000256" key="5">
    <source>
        <dbReference type="ARBA" id="ARBA00023295"/>
    </source>
</evidence>
<evidence type="ECO:0000313" key="8">
    <source>
        <dbReference type="EMBL" id="RKT50486.1"/>
    </source>
</evidence>
<dbReference type="PANTHER" id="PTHR10030:SF37">
    <property type="entry name" value="ALPHA-L-FUCOSIDASE-RELATED"/>
    <property type="match status" value="1"/>
</dbReference>
<dbReference type="InterPro" id="IPR000933">
    <property type="entry name" value="Glyco_hydro_29"/>
</dbReference>
<keyword evidence="4" id="KW-0378">Hydrolase</keyword>
<dbReference type="FunFam" id="3.20.20.80:FF:000052">
    <property type="entry name" value="Putative alpha-L-fucosidase 1"/>
    <property type="match status" value="1"/>
</dbReference>
<dbReference type="Proteomes" id="UP000269493">
    <property type="component" value="Unassembled WGS sequence"/>
</dbReference>
<evidence type="ECO:0000313" key="9">
    <source>
        <dbReference type="Proteomes" id="UP000269493"/>
    </source>
</evidence>
<feature type="domain" description="Glycoside hydrolase family 29 N-terminal" evidence="7">
    <location>
        <begin position="52"/>
        <end position="350"/>
    </location>
</feature>
<dbReference type="GO" id="GO:0016139">
    <property type="term" value="P:glycoside catabolic process"/>
    <property type="evidence" value="ECO:0007669"/>
    <property type="project" value="TreeGrafter"/>
</dbReference>
<organism evidence="8 9">
    <name type="scientific">Coprobacter fastidiosus NSB1 = JCM 33896</name>
    <dbReference type="NCBI Taxonomy" id="1349822"/>
    <lineage>
        <taxon>Bacteria</taxon>
        <taxon>Pseudomonadati</taxon>
        <taxon>Bacteroidota</taxon>
        <taxon>Bacteroidia</taxon>
        <taxon>Bacteroidales</taxon>
        <taxon>Barnesiellaceae</taxon>
        <taxon>Coprobacter</taxon>
    </lineage>
</organism>
<comment type="caution">
    <text evidence="8">The sequence shown here is derived from an EMBL/GenBank/DDBJ whole genome shotgun (WGS) entry which is preliminary data.</text>
</comment>
<evidence type="ECO:0000256" key="1">
    <source>
        <dbReference type="ARBA" id="ARBA00007951"/>
    </source>
</evidence>
<protein>
    <recommendedName>
        <fullName evidence="2">alpha-L-fucosidase</fullName>
        <ecNumber evidence="2">3.2.1.51</ecNumber>
    </recommendedName>
</protein>
<dbReference type="InterPro" id="IPR008979">
    <property type="entry name" value="Galactose-bd-like_sf"/>
</dbReference>
<keyword evidence="9" id="KW-1185">Reference proteome</keyword>
<sequence length="639" mass="72766">MSIIFNLFNDTMKKHIDLFCAITALFLSGACAPTVKAPEAILPIPEPKQVEWQKMETYAFVHFGLNTFNDREWGYGDSDPKTFNPARLDCEQWVKTFVASGMKGVILTAKHHDGFCLWPTKLTEYCIRNTPYKGGKGDIVGELAAACKKYGIKFAVYLSPWDRHQANYGTPEYVDYFHKQLRELMTDYGEVFEVWFDGANGGDGWYGGAKENRTIDRKNYYNYPEIYKMLSELQPQAIIFSDGGPGCRWVGNEKGFAGATNWSFLRTGEVFPGYEKYRTLQYGHADGDQWVAAECDVSIRPGWFYHPEEDNQVKNVDQLTDLYYRSVGHNATLLLNFPVDRNGLIHPIDSANAVTFYKNIQKQLANNLLAGITPSVSNERGGKFTAKAITDREYDTYWATEDSIKSATIEFSLPEKKKINRMMLQEYIPLGQRVKTFSVEHRKNGKWFPVKLNEETTTIGYKRLLRFETINTDTIRINITDSRACPCINNIEAYYAGETDEISFKTDTKKLNSFPFKIQGISDNEILKATDGNDSTSCFIKSNTVIIDFGEERVISSFHYLPDQSEYNKGLIALYELMTSNDGQNIDKTIAKGEFSNIKHNPILQSVYFTPVNTRYLFLKAVKMINEGEPIGFSEIGIQ</sequence>
<reference evidence="8 9" key="1">
    <citation type="submission" date="2018-10" db="EMBL/GenBank/DDBJ databases">
        <title>Genomic Encyclopedia of Archaeal and Bacterial Type Strains, Phase II (KMG-II): from individual species to whole genera.</title>
        <authorList>
            <person name="Goeker M."/>
        </authorList>
    </citation>
    <scope>NUCLEOTIDE SEQUENCE [LARGE SCALE GENOMIC DNA]</scope>
    <source>
        <strain evidence="8 9">NSB1</strain>
    </source>
</reference>
<feature type="domain" description="F5/8 type C" evidence="6">
    <location>
        <begin position="526"/>
        <end position="627"/>
    </location>
</feature>
<dbReference type="Pfam" id="PF01120">
    <property type="entry name" value="Alpha_L_fucos"/>
    <property type="match status" value="1"/>
</dbReference>
<dbReference type="Gene3D" id="2.60.120.260">
    <property type="entry name" value="Galactose-binding domain-like"/>
    <property type="match status" value="2"/>
</dbReference>
<evidence type="ECO:0000259" key="6">
    <source>
        <dbReference type="Pfam" id="PF00754"/>
    </source>
</evidence>
<dbReference type="PANTHER" id="PTHR10030">
    <property type="entry name" value="ALPHA-L-FUCOSIDASE"/>
    <property type="match status" value="1"/>
</dbReference>
<dbReference type="InterPro" id="IPR017853">
    <property type="entry name" value="GH"/>
</dbReference>
<dbReference type="Pfam" id="PF00754">
    <property type="entry name" value="F5_F8_type_C"/>
    <property type="match status" value="2"/>
</dbReference>
<dbReference type="InterPro" id="IPR057739">
    <property type="entry name" value="Glyco_hydro_29_N"/>
</dbReference>
<dbReference type="EMBL" id="RBXN01000007">
    <property type="protein sequence ID" value="RKT50486.1"/>
    <property type="molecule type" value="Genomic_DNA"/>
</dbReference>
<evidence type="ECO:0000259" key="7">
    <source>
        <dbReference type="Pfam" id="PF01120"/>
    </source>
</evidence>
<evidence type="ECO:0000256" key="4">
    <source>
        <dbReference type="ARBA" id="ARBA00022801"/>
    </source>
</evidence>
<evidence type="ECO:0000256" key="2">
    <source>
        <dbReference type="ARBA" id="ARBA00012662"/>
    </source>
</evidence>
<feature type="domain" description="F5/8 type C" evidence="6">
    <location>
        <begin position="377"/>
        <end position="481"/>
    </location>
</feature>
<dbReference type="InterPro" id="IPR000421">
    <property type="entry name" value="FA58C"/>
</dbReference>
<proteinExistence type="inferred from homology"/>
<accession>A0A495VM79</accession>
<evidence type="ECO:0000256" key="3">
    <source>
        <dbReference type="ARBA" id="ARBA00022729"/>
    </source>
</evidence>
<name>A0A495VM79_9BACT</name>
<dbReference type="SMART" id="SM00812">
    <property type="entry name" value="Alpha_L_fucos"/>
    <property type="match status" value="1"/>
</dbReference>
<dbReference type="SUPFAM" id="SSF51445">
    <property type="entry name" value="(Trans)glycosidases"/>
    <property type="match status" value="1"/>
</dbReference>
<comment type="similarity">
    <text evidence="1">Belongs to the glycosyl hydrolase 29 family.</text>
</comment>
<keyword evidence="3" id="KW-0732">Signal</keyword>
<dbReference type="SUPFAM" id="SSF49785">
    <property type="entry name" value="Galactose-binding domain-like"/>
    <property type="match status" value="2"/>
</dbReference>
<dbReference type="GO" id="GO:0004560">
    <property type="term" value="F:alpha-L-fucosidase activity"/>
    <property type="evidence" value="ECO:0007669"/>
    <property type="project" value="InterPro"/>
</dbReference>
<dbReference type="GO" id="GO:0005764">
    <property type="term" value="C:lysosome"/>
    <property type="evidence" value="ECO:0007669"/>
    <property type="project" value="TreeGrafter"/>
</dbReference>
<gene>
    <name evidence="8" type="ORF">BC742_2026</name>
</gene>
<keyword evidence="5" id="KW-0326">Glycosidase</keyword>
<dbReference type="AlphaFoldDB" id="A0A495VM79"/>
<dbReference type="Gene3D" id="3.20.20.80">
    <property type="entry name" value="Glycosidases"/>
    <property type="match status" value="1"/>
</dbReference>
<dbReference type="GO" id="GO:0006004">
    <property type="term" value="P:fucose metabolic process"/>
    <property type="evidence" value="ECO:0007669"/>
    <property type="project" value="TreeGrafter"/>
</dbReference>